<keyword evidence="3" id="KW-1185">Reference proteome</keyword>
<dbReference type="Proteomes" id="UP000298458">
    <property type="component" value="Unassembled WGS sequence"/>
</dbReference>
<sequence>MSLLALCKRGFWAGIGAGVLWGILFLFITSPLIWEAELYEDGHSHSHGAATLHSRSASETDINKNFIHQFVPTVLGCALLGSGFGILSALFSGILNLLRGNSGDFRPDFSFKSVLLFGFLGFAVFHGIPAFGTPPELPGNAGAEESFSARRFWWSGSVFCSLLGILATSFLVSKTGIAFWKRLPAFAAGILIASFPFFLGTPAQSHNSTAPLELETRFFYSSLAVNAAFWFSLSVFFLFRKADTRWRFAKP</sequence>
<dbReference type="OrthoDB" id="322733at2"/>
<dbReference type="InterPro" id="IPR012666">
    <property type="entry name" value="CbtA_put"/>
</dbReference>
<feature type="transmembrane region" description="Helical" evidence="1">
    <location>
        <begin position="73"/>
        <end position="97"/>
    </location>
</feature>
<comment type="caution">
    <text evidence="2">The sequence shown here is derived from an EMBL/GenBank/DDBJ whole genome shotgun (WGS) entry which is preliminary data.</text>
</comment>
<proteinExistence type="predicted"/>
<feature type="transmembrane region" description="Helical" evidence="1">
    <location>
        <begin position="218"/>
        <end position="239"/>
    </location>
</feature>
<keyword evidence="1" id="KW-0472">Membrane</keyword>
<evidence type="ECO:0000313" key="3">
    <source>
        <dbReference type="Proteomes" id="UP000298458"/>
    </source>
</evidence>
<reference evidence="2" key="1">
    <citation type="journal article" date="2019" name="PLoS Negl. Trop. Dis.">
        <title>Revisiting the worldwide diversity of Leptospira species in the environment.</title>
        <authorList>
            <person name="Vincent A.T."/>
            <person name="Schiettekatte O."/>
            <person name="Bourhy P."/>
            <person name="Veyrier F.J."/>
            <person name="Picardeau M."/>
        </authorList>
    </citation>
    <scope>NUCLEOTIDE SEQUENCE [LARGE SCALE GENOMIC DNA]</scope>
    <source>
        <strain evidence="2">SSW15</strain>
    </source>
</reference>
<feature type="transmembrane region" description="Helical" evidence="1">
    <location>
        <begin position="152"/>
        <end position="172"/>
    </location>
</feature>
<dbReference type="AlphaFoldDB" id="A0A4V3JDT6"/>
<keyword evidence="1" id="KW-1133">Transmembrane helix</keyword>
<accession>A0A4V3JDT6</accession>
<protein>
    <submittedName>
        <fullName evidence="2">Cobalt transporter</fullName>
    </submittedName>
</protein>
<feature type="transmembrane region" description="Helical" evidence="1">
    <location>
        <begin position="12"/>
        <end position="34"/>
    </location>
</feature>
<dbReference type="EMBL" id="RQET01000004">
    <property type="protein sequence ID" value="TGK12005.1"/>
    <property type="molecule type" value="Genomic_DNA"/>
</dbReference>
<keyword evidence="1" id="KW-0812">Transmembrane</keyword>
<organism evidence="2 3">
    <name type="scientific">Leptospira fletcheri</name>
    <dbReference type="NCBI Taxonomy" id="2484981"/>
    <lineage>
        <taxon>Bacteria</taxon>
        <taxon>Pseudomonadati</taxon>
        <taxon>Spirochaetota</taxon>
        <taxon>Spirochaetia</taxon>
        <taxon>Leptospirales</taxon>
        <taxon>Leptospiraceae</taxon>
        <taxon>Leptospira</taxon>
    </lineage>
</organism>
<evidence type="ECO:0000313" key="2">
    <source>
        <dbReference type="EMBL" id="TGK12005.1"/>
    </source>
</evidence>
<dbReference type="Pfam" id="PF09490">
    <property type="entry name" value="CbtA"/>
    <property type="match status" value="1"/>
</dbReference>
<gene>
    <name evidence="2" type="ORF">EHO60_06960</name>
</gene>
<feature type="transmembrane region" description="Helical" evidence="1">
    <location>
        <begin position="109"/>
        <end position="132"/>
    </location>
</feature>
<feature type="transmembrane region" description="Helical" evidence="1">
    <location>
        <begin position="179"/>
        <end position="198"/>
    </location>
</feature>
<dbReference type="RefSeq" id="WP_135767408.1">
    <property type="nucleotide sequence ID" value="NZ_RQET01000004.1"/>
</dbReference>
<name>A0A4V3JDT6_9LEPT</name>
<evidence type="ECO:0000256" key="1">
    <source>
        <dbReference type="SAM" id="Phobius"/>
    </source>
</evidence>